<dbReference type="AlphaFoldDB" id="A0A409WJ18"/>
<sequence length="516" mass="56973">MQTMISTISPGDFQVVSDENLGAMQIATFLSLILFGVSLSQGYTYFRRSRSDRTSLKLMLALFSYKMISNELKVSLLLFLETLHSFTASMAIYYDTVTRWKTAKANSYPISASVVVEILITLIVQCFFSLRIYRFSQRLPVSIACFIFSLLRFIGGTAISVVTFLDVPRGPTNGIGLGVHFDWLITSALTCGAVADILIAICMTYYLRKFASPTNLFSLNARPLGQHDSDSGDKVPQSTLEFTPGSGPISPSTFLLESDENLGAIEVTTFLSLVLFGVLLSQAYTYFSRTTDKWSLKTLSSHSFTACQTIYYDTVTRYKSAQPNSYPLSTTVALETLITVVVQSFFSYRIYRLSSRISISVGCFSLALLRFIGGIFLTAQSFIDVPRNQNGLMFVVKFSWLITSSLACGGAADVLIAGSMLFYLRKLSSPMNLNSMTSVAVIILFQAKANIYSNSLLVSLNARPAMQHDRHREAPISTLLQFSNSVSVPISDYRSWPVDNNNSATTGSIKGTRSRS</sequence>
<dbReference type="STRING" id="93625.A0A409WJ18"/>
<feature type="transmembrane region" description="Helical" evidence="1">
    <location>
        <begin position="114"/>
        <end position="133"/>
    </location>
</feature>
<evidence type="ECO:0000313" key="2">
    <source>
        <dbReference type="EMBL" id="PPQ78489.1"/>
    </source>
</evidence>
<feature type="transmembrane region" description="Helical" evidence="1">
    <location>
        <begin position="26"/>
        <end position="46"/>
    </location>
</feature>
<feature type="transmembrane region" description="Helical" evidence="1">
    <location>
        <begin position="326"/>
        <end position="346"/>
    </location>
</feature>
<gene>
    <name evidence="2" type="ORF">CVT25_011830</name>
</gene>
<dbReference type="InParanoid" id="A0A409WJ18"/>
<keyword evidence="1" id="KW-0812">Transmembrane</keyword>
<comment type="caution">
    <text evidence="2">The sequence shown here is derived from an EMBL/GenBank/DDBJ whole genome shotgun (WGS) entry which is preliminary data.</text>
</comment>
<feature type="transmembrane region" description="Helical" evidence="1">
    <location>
        <begin position="267"/>
        <end position="287"/>
    </location>
</feature>
<evidence type="ECO:0000313" key="3">
    <source>
        <dbReference type="Proteomes" id="UP000283269"/>
    </source>
</evidence>
<dbReference type="Proteomes" id="UP000283269">
    <property type="component" value="Unassembled WGS sequence"/>
</dbReference>
<evidence type="ECO:0000256" key="1">
    <source>
        <dbReference type="SAM" id="Phobius"/>
    </source>
</evidence>
<keyword evidence="3" id="KW-1185">Reference proteome</keyword>
<accession>A0A409WJ18</accession>
<proteinExistence type="predicted"/>
<keyword evidence="1" id="KW-0472">Membrane</keyword>
<keyword evidence="1" id="KW-1133">Transmembrane helix</keyword>
<feature type="transmembrane region" description="Helical" evidence="1">
    <location>
        <begin position="145"/>
        <end position="165"/>
    </location>
</feature>
<organism evidence="2 3">
    <name type="scientific">Psilocybe cyanescens</name>
    <dbReference type="NCBI Taxonomy" id="93625"/>
    <lineage>
        <taxon>Eukaryota</taxon>
        <taxon>Fungi</taxon>
        <taxon>Dikarya</taxon>
        <taxon>Basidiomycota</taxon>
        <taxon>Agaricomycotina</taxon>
        <taxon>Agaricomycetes</taxon>
        <taxon>Agaricomycetidae</taxon>
        <taxon>Agaricales</taxon>
        <taxon>Agaricineae</taxon>
        <taxon>Strophariaceae</taxon>
        <taxon>Psilocybe</taxon>
    </lineage>
</organism>
<feature type="transmembrane region" description="Helical" evidence="1">
    <location>
        <begin position="398"/>
        <end position="424"/>
    </location>
</feature>
<dbReference type="OrthoDB" id="2929525at2759"/>
<dbReference type="PANTHER" id="PTHR40465:SF1">
    <property type="entry name" value="DUF6534 DOMAIN-CONTAINING PROTEIN"/>
    <property type="match status" value="1"/>
</dbReference>
<feature type="transmembrane region" description="Helical" evidence="1">
    <location>
        <begin position="74"/>
        <end position="94"/>
    </location>
</feature>
<protein>
    <submittedName>
        <fullName evidence="2">Uncharacterized protein</fullName>
    </submittedName>
</protein>
<dbReference type="PANTHER" id="PTHR40465">
    <property type="entry name" value="CHROMOSOME 1, WHOLE GENOME SHOTGUN SEQUENCE"/>
    <property type="match status" value="1"/>
</dbReference>
<name>A0A409WJ18_PSICY</name>
<feature type="transmembrane region" description="Helical" evidence="1">
    <location>
        <begin position="185"/>
        <end position="207"/>
    </location>
</feature>
<reference evidence="2 3" key="1">
    <citation type="journal article" date="2018" name="Evol. Lett.">
        <title>Horizontal gene cluster transfer increased hallucinogenic mushroom diversity.</title>
        <authorList>
            <person name="Reynolds H.T."/>
            <person name="Vijayakumar V."/>
            <person name="Gluck-Thaler E."/>
            <person name="Korotkin H.B."/>
            <person name="Matheny P.B."/>
            <person name="Slot J.C."/>
        </authorList>
    </citation>
    <scope>NUCLEOTIDE SEQUENCE [LARGE SCALE GENOMIC DNA]</scope>
    <source>
        <strain evidence="2 3">2631</strain>
    </source>
</reference>
<dbReference type="EMBL" id="NHYD01003416">
    <property type="protein sequence ID" value="PPQ78489.1"/>
    <property type="molecule type" value="Genomic_DNA"/>
</dbReference>
<feature type="transmembrane region" description="Helical" evidence="1">
    <location>
        <begin position="358"/>
        <end position="378"/>
    </location>
</feature>